<keyword evidence="1" id="KW-0521">NADP</keyword>
<dbReference type="InterPro" id="IPR036291">
    <property type="entry name" value="NAD(P)-bd_dom_sf"/>
</dbReference>
<dbReference type="AlphaFoldDB" id="A0A2T2P5F0"/>
<dbReference type="Gene3D" id="3.40.50.720">
    <property type="entry name" value="NAD(P)-binding Rossmann-like Domain"/>
    <property type="match status" value="1"/>
</dbReference>
<protein>
    <submittedName>
        <fullName evidence="4">Isoflavone reductase family protein</fullName>
    </submittedName>
</protein>
<dbReference type="OrthoDB" id="419598at2759"/>
<dbReference type="Proteomes" id="UP000240883">
    <property type="component" value="Unassembled WGS sequence"/>
</dbReference>
<dbReference type="InterPro" id="IPR051609">
    <property type="entry name" value="NmrA/Isoflavone_reductase-like"/>
</dbReference>
<evidence type="ECO:0000259" key="3">
    <source>
        <dbReference type="Pfam" id="PF05368"/>
    </source>
</evidence>
<dbReference type="PANTHER" id="PTHR47706:SF1">
    <property type="entry name" value="CIPA-LIKE, PUTATIVE (AFU_ORTHOLOGUE AFUA_1G12460)-RELATED"/>
    <property type="match status" value="1"/>
</dbReference>
<evidence type="ECO:0000313" key="4">
    <source>
        <dbReference type="EMBL" id="PSN72947.1"/>
    </source>
</evidence>
<reference evidence="4 5" key="1">
    <citation type="journal article" date="2018" name="Front. Microbiol.">
        <title>Genome-Wide Analysis of Corynespora cassiicola Leaf Fall Disease Putative Effectors.</title>
        <authorList>
            <person name="Lopez D."/>
            <person name="Ribeiro S."/>
            <person name="Label P."/>
            <person name="Fumanal B."/>
            <person name="Venisse J.S."/>
            <person name="Kohler A."/>
            <person name="de Oliveira R.R."/>
            <person name="Labutti K."/>
            <person name="Lipzen A."/>
            <person name="Lail K."/>
            <person name="Bauer D."/>
            <person name="Ohm R.A."/>
            <person name="Barry K.W."/>
            <person name="Spatafora J."/>
            <person name="Grigoriev I.V."/>
            <person name="Martin F.M."/>
            <person name="Pujade-Renaud V."/>
        </authorList>
    </citation>
    <scope>NUCLEOTIDE SEQUENCE [LARGE SCALE GENOMIC DNA]</scope>
    <source>
        <strain evidence="4 5">Philippines</strain>
    </source>
</reference>
<dbReference type="EMBL" id="KZ678129">
    <property type="protein sequence ID" value="PSN72947.1"/>
    <property type="molecule type" value="Genomic_DNA"/>
</dbReference>
<keyword evidence="2" id="KW-0560">Oxidoreductase</keyword>
<feature type="domain" description="NmrA-like" evidence="3">
    <location>
        <begin position="10"/>
        <end position="232"/>
    </location>
</feature>
<gene>
    <name evidence="4" type="ORF">BS50DRAFT_616448</name>
</gene>
<name>A0A2T2P5F0_CORCC</name>
<dbReference type="SUPFAM" id="SSF51735">
    <property type="entry name" value="NAD(P)-binding Rossmann-fold domains"/>
    <property type="match status" value="1"/>
</dbReference>
<dbReference type="PANTHER" id="PTHR47706">
    <property type="entry name" value="NMRA-LIKE FAMILY PROTEIN"/>
    <property type="match status" value="1"/>
</dbReference>
<proteinExistence type="predicted"/>
<evidence type="ECO:0000256" key="1">
    <source>
        <dbReference type="ARBA" id="ARBA00022857"/>
    </source>
</evidence>
<evidence type="ECO:0000313" key="5">
    <source>
        <dbReference type="Proteomes" id="UP000240883"/>
    </source>
</evidence>
<dbReference type="GO" id="GO:0016491">
    <property type="term" value="F:oxidoreductase activity"/>
    <property type="evidence" value="ECO:0007669"/>
    <property type="project" value="UniProtKB-KW"/>
</dbReference>
<keyword evidence="5" id="KW-1185">Reference proteome</keyword>
<sequence>MSALKNIVWVGAGKLGLPILKLALATGKYKIKLLVRNPVDEYSNLPTNKISVHQVDYRDHPNLVHHLQGQDAIIVFTSLLPGTGLDTKQIALINAAIDAGVKYFIPSEWALDTAGIMGSASDRFGPTLPTNMVLAPKRATHNYLLCRAAEHKIHFAAVYPGLEVKFLNLDFKNHTAILPDEGINPFPASTMVSVSKAVMSLFDDPSKISNRFYHIADGVLTQKEVVRIAEEVSCVTWKTSSFSIEAARLAALESIEKGTYAPADLAGSLTTPLFGGIQVWTHVDNKALGVEDDVDLREEMRRLVRERL</sequence>
<accession>A0A2T2P5F0</accession>
<evidence type="ECO:0000256" key="2">
    <source>
        <dbReference type="ARBA" id="ARBA00023002"/>
    </source>
</evidence>
<dbReference type="STRING" id="1448308.A0A2T2P5F0"/>
<organism evidence="4 5">
    <name type="scientific">Corynespora cassiicola Philippines</name>
    <dbReference type="NCBI Taxonomy" id="1448308"/>
    <lineage>
        <taxon>Eukaryota</taxon>
        <taxon>Fungi</taxon>
        <taxon>Dikarya</taxon>
        <taxon>Ascomycota</taxon>
        <taxon>Pezizomycotina</taxon>
        <taxon>Dothideomycetes</taxon>
        <taxon>Pleosporomycetidae</taxon>
        <taxon>Pleosporales</taxon>
        <taxon>Corynesporascaceae</taxon>
        <taxon>Corynespora</taxon>
    </lineage>
</organism>
<dbReference type="InterPro" id="IPR008030">
    <property type="entry name" value="NmrA-like"/>
</dbReference>
<dbReference type="Pfam" id="PF05368">
    <property type="entry name" value="NmrA"/>
    <property type="match status" value="1"/>
</dbReference>